<evidence type="ECO:0000256" key="1">
    <source>
        <dbReference type="SAM" id="MobiDB-lite"/>
    </source>
</evidence>
<feature type="compositionally biased region" description="Low complexity" evidence="1">
    <location>
        <begin position="195"/>
        <end position="204"/>
    </location>
</feature>
<dbReference type="Proteomes" id="UP000288587">
    <property type="component" value="Unassembled WGS sequence"/>
</dbReference>
<protein>
    <submittedName>
        <fullName evidence="3">DUF1176 domain-containing protein</fullName>
    </submittedName>
</protein>
<accession>A0A3S2UWG2</accession>
<name>A0A3S2UWG2_9BURK</name>
<sequence>MKPPLLLLALVPALGLAAAADVAPWGAEGLHFSHKDWEVACDNTGTCRAAGYQQDSAELPVSILVTRRPGPRTRPTVELMLGSYQDHPAVMTLPPNPVLTMWVQGRSLGVVRLSETNFVGRLSPAQASALLQALPGAQVEVSWRRGKAEWMLSDQGARAVLLKMDEAQGRLGTPSALVARGQRDEGQVPGPRPAPQLQAAAVPPTTETDRTWPARQGPALLAALRATAAGGNCDRLMEQAPTTWEVRRLSGQQLLVSAPCWMAAYNFGAGVWIVNERPPYAPVMVTDSASDIGDNEVTASHKGRGLGDCWSSESWTWDGQRFARSEAHTTGQCKFITAGGAWDLPTWVTSTRSR</sequence>
<dbReference type="RefSeq" id="WP_127684169.1">
    <property type="nucleotide sequence ID" value="NZ_SACM01000006.1"/>
</dbReference>
<organism evidence="3 4">
    <name type="scientific">Inhella crocodyli</name>
    <dbReference type="NCBI Taxonomy" id="2499851"/>
    <lineage>
        <taxon>Bacteria</taxon>
        <taxon>Pseudomonadati</taxon>
        <taxon>Pseudomonadota</taxon>
        <taxon>Betaproteobacteria</taxon>
        <taxon>Burkholderiales</taxon>
        <taxon>Sphaerotilaceae</taxon>
        <taxon>Inhella</taxon>
    </lineage>
</organism>
<dbReference type="OrthoDB" id="6183301at2"/>
<comment type="caution">
    <text evidence="3">The sequence shown here is derived from an EMBL/GenBank/DDBJ whole genome shotgun (WGS) entry which is preliminary data.</text>
</comment>
<evidence type="ECO:0000313" key="3">
    <source>
        <dbReference type="EMBL" id="RVT82361.1"/>
    </source>
</evidence>
<reference evidence="3 4" key="1">
    <citation type="submission" date="2019-01" db="EMBL/GenBank/DDBJ databases">
        <authorList>
            <person name="Chen W.-M."/>
        </authorList>
    </citation>
    <scope>NUCLEOTIDE SEQUENCE [LARGE SCALE GENOMIC DNA]</scope>
    <source>
        <strain evidence="3 4">CCP-18</strain>
    </source>
</reference>
<feature type="signal peptide" evidence="2">
    <location>
        <begin position="1"/>
        <end position="19"/>
    </location>
</feature>
<keyword evidence="4" id="KW-1185">Reference proteome</keyword>
<proteinExistence type="predicted"/>
<evidence type="ECO:0000256" key="2">
    <source>
        <dbReference type="SAM" id="SignalP"/>
    </source>
</evidence>
<evidence type="ECO:0000313" key="4">
    <source>
        <dbReference type="Proteomes" id="UP000288587"/>
    </source>
</evidence>
<gene>
    <name evidence="3" type="ORF">EOD73_16620</name>
</gene>
<keyword evidence="2" id="KW-0732">Signal</keyword>
<dbReference type="InterPro" id="IPR009560">
    <property type="entry name" value="DUF1176"/>
</dbReference>
<dbReference type="EMBL" id="SACM01000006">
    <property type="protein sequence ID" value="RVT82361.1"/>
    <property type="molecule type" value="Genomic_DNA"/>
</dbReference>
<dbReference type="AlphaFoldDB" id="A0A3S2UWG2"/>
<feature type="region of interest" description="Disordered" evidence="1">
    <location>
        <begin position="182"/>
        <end position="212"/>
    </location>
</feature>
<dbReference type="Pfam" id="PF06674">
    <property type="entry name" value="DUF1176"/>
    <property type="match status" value="1"/>
</dbReference>
<feature type="chain" id="PRO_5018584493" evidence="2">
    <location>
        <begin position="20"/>
        <end position="354"/>
    </location>
</feature>